<dbReference type="Gene3D" id="1.50.10.10">
    <property type="match status" value="1"/>
</dbReference>
<name>A0A7K3W9J9_9ACTN</name>
<dbReference type="InterPro" id="IPR010819">
    <property type="entry name" value="AGE/CE"/>
</dbReference>
<dbReference type="SUPFAM" id="SSF48208">
    <property type="entry name" value="Six-hairpin glycosidases"/>
    <property type="match status" value="1"/>
</dbReference>
<evidence type="ECO:0000256" key="2">
    <source>
        <dbReference type="ARBA" id="ARBA00023235"/>
    </source>
</evidence>
<reference evidence="3 4" key="1">
    <citation type="submission" date="2020-02" db="EMBL/GenBank/DDBJ databases">
        <title>The whole genome sequence of CPCC 205119.</title>
        <authorList>
            <person name="Jiang Z."/>
        </authorList>
    </citation>
    <scope>NUCLEOTIDE SEQUENCE [LARGE SCALE GENOMIC DNA]</scope>
    <source>
        <strain evidence="3 4">CPCC 205119</strain>
    </source>
</reference>
<dbReference type="InterPro" id="IPR008928">
    <property type="entry name" value="6-hairpin_glycosidase_sf"/>
</dbReference>
<dbReference type="EMBL" id="JAAGWK010000005">
    <property type="protein sequence ID" value="NEL53016.1"/>
    <property type="molecule type" value="Genomic_DNA"/>
</dbReference>
<keyword evidence="4" id="KW-1185">Reference proteome</keyword>
<accession>A0A7K3W9J9</accession>
<comment type="similarity">
    <text evidence="1">Belongs to the N-acylglucosamine 2-epimerase family.</text>
</comment>
<proteinExistence type="inferred from homology"/>
<keyword evidence="2 3" id="KW-0413">Isomerase</keyword>
<organism evidence="3 4">
    <name type="scientific">Goekera deserti</name>
    <dbReference type="NCBI Taxonomy" id="2497753"/>
    <lineage>
        <taxon>Bacteria</taxon>
        <taxon>Bacillati</taxon>
        <taxon>Actinomycetota</taxon>
        <taxon>Actinomycetes</taxon>
        <taxon>Geodermatophilales</taxon>
        <taxon>Geodermatophilaceae</taxon>
        <taxon>Goekera</taxon>
    </lineage>
</organism>
<dbReference type="Pfam" id="PF07221">
    <property type="entry name" value="GlcNAc_2-epim"/>
    <property type="match status" value="1"/>
</dbReference>
<protein>
    <submittedName>
        <fullName evidence="3">AGE family epimerase/isomerase</fullName>
    </submittedName>
</protein>
<gene>
    <name evidence="3" type="ORF">G1H19_03175</name>
</gene>
<sequence>MAPPVPADRPGGAHWLRAETGRLLEFAARSRHPVAGFGWQDDAGAIDPDRPVELWITCRMTHVFALAVLDGYREHAPLLDHGMAGVQAMRDARSGGWHSAVGPAGPVPGTKEAYAHAFVVLAGASATLAGHPAGPALLGDALEVTTGRFLGPDGLVVDTWDEGFTTLDAYRGVNANMHAVEAFLAAADATGDRAWLDRALVIVERIVHGFAAGNSWRLPEHYDEQWQPLLEYNRESPADPFRPYGATIGHGLEWSRLALHLHHALAADAPAWLVDDARRLFDAAVTDGWDADGATGLVYTVDWTGTPVVHERMHWVAAEATATAATLFAVTGEDRYARWYADWWAWIEEHLVDREQGSWRHELDRHNRPSSTVWAGKPDAYHAVQAVVLPRRPLAVSVAGALTRTPLDGT</sequence>
<comment type="caution">
    <text evidence="3">The sequence shown here is derived from an EMBL/GenBank/DDBJ whole genome shotgun (WGS) entry which is preliminary data.</text>
</comment>
<dbReference type="GO" id="GO:0016853">
    <property type="term" value="F:isomerase activity"/>
    <property type="evidence" value="ECO:0007669"/>
    <property type="project" value="UniProtKB-KW"/>
</dbReference>
<evidence type="ECO:0000256" key="1">
    <source>
        <dbReference type="ARBA" id="ARBA00008558"/>
    </source>
</evidence>
<evidence type="ECO:0000313" key="3">
    <source>
        <dbReference type="EMBL" id="NEL53016.1"/>
    </source>
</evidence>
<evidence type="ECO:0000313" key="4">
    <source>
        <dbReference type="Proteomes" id="UP000470470"/>
    </source>
</evidence>
<dbReference type="Proteomes" id="UP000470470">
    <property type="component" value="Unassembled WGS sequence"/>
</dbReference>
<dbReference type="PANTHER" id="PTHR15108">
    <property type="entry name" value="N-ACYLGLUCOSAMINE-2-EPIMERASE"/>
    <property type="match status" value="1"/>
</dbReference>
<dbReference type="InterPro" id="IPR012341">
    <property type="entry name" value="6hp_glycosidase-like_sf"/>
</dbReference>
<dbReference type="AlphaFoldDB" id="A0A7K3W9J9"/>
<dbReference type="GO" id="GO:0005975">
    <property type="term" value="P:carbohydrate metabolic process"/>
    <property type="evidence" value="ECO:0007669"/>
    <property type="project" value="InterPro"/>
</dbReference>